<keyword evidence="3" id="KW-0732">Signal</keyword>
<dbReference type="RefSeq" id="WP_068133353.1">
    <property type="nucleotide sequence ID" value="NZ_AP014924.1"/>
</dbReference>
<dbReference type="Gene3D" id="3.40.228.10">
    <property type="entry name" value="Dimethylsulfoxide Reductase, domain 2"/>
    <property type="match status" value="1"/>
</dbReference>
<dbReference type="InterPro" id="IPR050612">
    <property type="entry name" value="Prok_Mopterin_Oxidored"/>
</dbReference>
<evidence type="ECO:0000259" key="6">
    <source>
        <dbReference type="Pfam" id="PF01568"/>
    </source>
</evidence>
<evidence type="ECO:0000256" key="1">
    <source>
        <dbReference type="ARBA" id="ARBA00010312"/>
    </source>
</evidence>
<dbReference type="GO" id="GO:0043546">
    <property type="term" value="F:molybdopterin cofactor binding"/>
    <property type="evidence" value="ECO:0007669"/>
    <property type="project" value="InterPro"/>
</dbReference>
<protein>
    <submittedName>
        <fullName evidence="7">DMSO reductase subunit A</fullName>
    </submittedName>
</protein>
<gene>
    <name evidence="7" type="ORF">LIP_0296</name>
</gene>
<sequence length="879" mass="96601">MAQKNSVGEPVGPAGVSRRAFLQWSAALGVSLGSVQSVSFGLQRVEAAPKSLREGKWIPVACWGDCGSKGFNKVYVVDGVITRSGTDDTITDSPTCPQLRSCAKGRAQRNRILAPDRLKYPMKRKHWAPGGGEKELRGRDGWVRISWDEALDILASEIKRVVGKYGNTAVYMPSSATGTGTYTEVERALKLYGGFITDWASCSSGTWTATGPAIGLPRSRSGTGEDLNDGFDLANAQLIVLWASNPAWSRAGKPVYALLQAKKAGARFVVVDPFFHPTAAAMGVSTDDWLPIRPATDHALVLGMMHTLLVEDDPVSSPLVNWEFLHKYTVGFDRDHMPAGADAKENLKDYVLGTYDGQPKSAEWAAEICGVPPERIRALARLIATTQRVTVIMSPAPARVNDAQSWPQVITALGAMTGHFGTPGNCVGSDAGHAWLMEGPELVKGGTWIGRPSDFPDRPRVVNPVRIAVNRNELWDAVLTGKYTAGKDDVRDINIQMMYFGKASRLNQIPGAVKGIQAFRKVEFVASQDMFMTPHCAFSDLVLPITSRWERFGEVSTSFRDSLLWTSQAIEPLFESKDDIWVARELAVRLGVDPDVVQPYSSKQDIFNQVAAARVISDDGTTYEPLVTITQADIDKLGVVGTPQQGRIGFWEFKEKGIYHFPRKPGDKFGHIVLKDFVDDPREHPLASPSGKIEIHCQTLADKIEAVGFSKIRPIPAYTPPTEGYEDTFSDWDKKVKGEYPLQLLNLHVPRRAHSNFDNTRWLQEAFPNLAMMNPLDAAERGLRNGDTVVIRSRHGKVLTRVAIYETIRPGVVGMGQGAWIDWDDELGLDRGGCTNILCGAIPTGEGHQGWNSCNVQVEKWTGKPLQPDHKRPLRVIEG</sequence>
<keyword evidence="4" id="KW-0560">Oxidoreductase</keyword>
<keyword evidence="8" id="KW-1185">Reference proteome</keyword>
<dbReference type="Pfam" id="PF00384">
    <property type="entry name" value="Molybdopterin"/>
    <property type="match status" value="1"/>
</dbReference>
<dbReference type="SUPFAM" id="SSF50692">
    <property type="entry name" value="ADC-like"/>
    <property type="match status" value="1"/>
</dbReference>
<reference evidence="8" key="2">
    <citation type="journal article" date="2016" name="Int. J. Syst. Evol. Microbiol.">
        <title>Complete genome sequence and cell structure of Limnochorda pilosa, a Gram-negative spore-former within the phylum Firmicutes.</title>
        <authorList>
            <person name="Watanabe M."/>
            <person name="Kojima H."/>
            <person name="Fukui M."/>
        </authorList>
    </citation>
    <scope>NUCLEOTIDE SEQUENCE [LARGE SCALE GENOMIC DNA]</scope>
    <source>
        <strain evidence="8">HC45</strain>
    </source>
</reference>
<keyword evidence="2" id="KW-0479">Metal-binding</keyword>
<dbReference type="GO" id="GO:0030288">
    <property type="term" value="C:outer membrane-bounded periplasmic space"/>
    <property type="evidence" value="ECO:0007669"/>
    <property type="project" value="TreeGrafter"/>
</dbReference>
<accession>A0A0K2SGD2</accession>
<dbReference type="InterPro" id="IPR006657">
    <property type="entry name" value="MoPterin_dinucl-bd_dom"/>
</dbReference>
<dbReference type="SUPFAM" id="SSF53706">
    <property type="entry name" value="Formate dehydrogenase/DMSO reductase, domains 1-3"/>
    <property type="match status" value="1"/>
</dbReference>
<dbReference type="GO" id="GO:0009055">
    <property type="term" value="F:electron transfer activity"/>
    <property type="evidence" value="ECO:0007669"/>
    <property type="project" value="TreeGrafter"/>
</dbReference>
<dbReference type="GO" id="GO:0009061">
    <property type="term" value="P:anaerobic respiration"/>
    <property type="evidence" value="ECO:0007669"/>
    <property type="project" value="TreeGrafter"/>
</dbReference>
<dbReference type="InterPro" id="IPR006311">
    <property type="entry name" value="TAT_signal"/>
</dbReference>
<feature type="domain" description="Molybdopterin oxidoreductase" evidence="5">
    <location>
        <begin position="117"/>
        <end position="587"/>
    </location>
</feature>
<reference evidence="8" key="1">
    <citation type="submission" date="2015-07" db="EMBL/GenBank/DDBJ databases">
        <title>Complete genome sequence and phylogenetic analysis of Limnochorda pilosa.</title>
        <authorList>
            <person name="Watanabe M."/>
            <person name="Kojima H."/>
            <person name="Fukui M."/>
        </authorList>
    </citation>
    <scope>NUCLEOTIDE SEQUENCE [LARGE SCALE GENOMIC DNA]</scope>
    <source>
        <strain evidence="8">HC45</strain>
    </source>
</reference>
<comment type="similarity">
    <text evidence="1">Belongs to the prokaryotic molybdopterin-containing oxidoreductase family.</text>
</comment>
<dbReference type="KEGG" id="lpil:LIP_0296"/>
<dbReference type="AlphaFoldDB" id="A0A0K2SGD2"/>
<dbReference type="GO" id="GO:0016491">
    <property type="term" value="F:oxidoreductase activity"/>
    <property type="evidence" value="ECO:0007669"/>
    <property type="project" value="UniProtKB-KW"/>
</dbReference>
<dbReference type="PATRIC" id="fig|1555112.3.peg.310"/>
<dbReference type="Gene3D" id="2.20.25.90">
    <property type="entry name" value="ADC-like domains"/>
    <property type="match status" value="1"/>
</dbReference>
<evidence type="ECO:0000313" key="8">
    <source>
        <dbReference type="Proteomes" id="UP000065807"/>
    </source>
</evidence>
<dbReference type="InterPro" id="IPR009010">
    <property type="entry name" value="Asp_de-COase-like_dom_sf"/>
</dbReference>
<evidence type="ECO:0000313" key="7">
    <source>
        <dbReference type="EMBL" id="BAS26153.1"/>
    </source>
</evidence>
<dbReference type="Gene3D" id="3.40.50.740">
    <property type="match status" value="2"/>
</dbReference>
<dbReference type="STRING" id="1555112.LIP_0296"/>
<dbReference type="PROSITE" id="PS51318">
    <property type="entry name" value="TAT"/>
    <property type="match status" value="1"/>
</dbReference>
<organism evidence="7 8">
    <name type="scientific">Limnochorda pilosa</name>
    <dbReference type="NCBI Taxonomy" id="1555112"/>
    <lineage>
        <taxon>Bacteria</taxon>
        <taxon>Bacillati</taxon>
        <taxon>Bacillota</taxon>
        <taxon>Limnochordia</taxon>
        <taxon>Limnochordales</taxon>
        <taxon>Limnochordaceae</taxon>
        <taxon>Limnochorda</taxon>
    </lineage>
</organism>
<name>A0A0K2SGD2_LIMPI</name>
<dbReference type="OrthoDB" id="9803192at2"/>
<feature type="domain" description="Molybdopterin dinucleotide-binding" evidence="6">
    <location>
        <begin position="742"/>
        <end position="846"/>
    </location>
</feature>
<evidence type="ECO:0000259" key="5">
    <source>
        <dbReference type="Pfam" id="PF00384"/>
    </source>
</evidence>
<dbReference type="Gene3D" id="2.40.40.20">
    <property type="match status" value="1"/>
</dbReference>
<dbReference type="EMBL" id="AP014924">
    <property type="protein sequence ID" value="BAS26153.1"/>
    <property type="molecule type" value="Genomic_DNA"/>
</dbReference>
<evidence type="ECO:0000256" key="2">
    <source>
        <dbReference type="ARBA" id="ARBA00022723"/>
    </source>
</evidence>
<dbReference type="Pfam" id="PF01568">
    <property type="entry name" value="Molydop_binding"/>
    <property type="match status" value="1"/>
</dbReference>
<proteinExistence type="inferred from homology"/>
<dbReference type="Proteomes" id="UP000065807">
    <property type="component" value="Chromosome"/>
</dbReference>
<dbReference type="PANTHER" id="PTHR43742">
    <property type="entry name" value="TRIMETHYLAMINE-N-OXIDE REDUCTASE"/>
    <property type="match status" value="1"/>
</dbReference>
<evidence type="ECO:0000256" key="3">
    <source>
        <dbReference type="ARBA" id="ARBA00022729"/>
    </source>
</evidence>
<dbReference type="PANTHER" id="PTHR43742:SF3">
    <property type="entry name" value="DIMETHYL SULFOXIDE REDUCTASE DMSA"/>
    <property type="match status" value="1"/>
</dbReference>
<evidence type="ECO:0000256" key="4">
    <source>
        <dbReference type="ARBA" id="ARBA00023002"/>
    </source>
</evidence>
<dbReference type="InterPro" id="IPR006656">
    <property type="entry name" value="Mopterin_OxRdtase"/>
</dbReference>
<dbReference type="GO" id="GO:0030151">
    <property type="term" value="F:molybdenum ion binding"/>
    <property type="evidence" value="ECO:0007669"/>
    <property type="project" value="TreeGrafter"/>
</dbReference>